<dbReference type="Proteomes" id="UP000663833">
    <property type="component" value="Unassembled WGS sequence"/>
</dbReference>
<reference evidence="2" key="1">
    <citation type="submission" date="2021-02" db="EMBL/GenBank/DDBJ databases">
        <authorList>
            <person name="Nowell W R."/>
        </authorList>
    </citation>
    <scope>NUCLEOTIDE SEQUENCE</scope>
</reference>
<dbReference type="PANTHER" id="PTHR22744">
    <property type="entry name" value="HELIX LOOP HELIX PROTEIN 21-RELATED"/>
    <property type="match status" value="1"/>
</dbReference>
<dbReference type="PANTHER" id="PTHR22744:SF17">
    <property type="entry name" value="BTB DOMAIN-CONTAINING PROTEIN"/>
    <property type="match status" value="1"/>
</dbReference>
<dbReference type="CDD" id="cd18186">
    <property type="entry name" value="BTB_POZ_ZBTB_KLHL-like"/>
    <property type="match status" value="1"/>
</dbReference>
<feature type="domain" description="BTB" evidence="1">
    <location>
        <begin position="63"/>
        <end position="118"/>
    </location>
</feature>
<accession>A0A818HKM1</accession>
<evidence type="ECO:0000259" key="1">
    <source>
        <dbReference type="PROSITE" id="PS50097"/>
    </source>
</evidence>
<dbReference type="Proteomes" id="UP000663851">
    <property type="component" value="Unassembled WGS sequence"/>
</dbReference>
<protein>
    <recommendedName>
        <fullName evidence="1">BTB domain-containing protein</fullName>
    </recommendedName>
</protein>
<dbReference type="Pfam" id="PF00651">
    <property type="entry name" value="BTB"/>
    <property type="match status" value="1"/>
</dbReference>
<organism evidence="2 4">
    <name type="scientific">Rotaria socialis</name>
    <dbReference type="NCBI Taxonomy" id="392032"/>
    <lineage>
        <taxon>Eukaryota</taxon>
        <taxon>Metazoa</taxon>
        <taxon>Spiralia</taxon>
        <taxon>Gnathifera</taxon>
        <taxon>Rotifera</taxon>
        <taxon>Eurotatoria</taxon>
        <taxon>Bdelloidea</taxon>
        <taxon>Philodinida</taxon>
        <taxon>Philodinidae</taxon>
        <taxon>Rotaria</taxon>
    </lineage>
</organism>
<dbReference type="EMBL" id="CAJOBO010000178">
    <property type="protein sequence ID" value="CAF4153453.1"/>
    <property type="molecule type" value="Genomic_DNA"/>
</dbReference>
<gene>
    <name evidence="3" type="ORF">HFQ381_LOCUS4497</name>
    <name evidence="2" type="ORF">LUA448_LOCUS25824</name>
</gene>
<comment type="caution">
    <text evidence="2">The sequence shown here is derived from an EMBL/GenBank/DDBJ whole genome shotgun (WGS) entry which is preliminary data.</text>
</comment>
<evidence type="ECO:0000313" key="2">
    <source>
        <dbReference type="EMBL" id="CAF3510095.1"/>
    </source>
</evidence>
<dbReference type="SMART" id="SM00225">
    <property type="entry name" value="BTB"/>
    <property type="match status" value="1"/>
</dbReference>
<dbReference type="SUPFAM" id="SSF54695">
    <property type="entry name" value="POZ domain"/>
    <property type="match status" value="1"/>
</dbReference>
<proteinExistence type="predicted"/>
<sequence>MISSEILSGFNVDDDYNKAIFIENKSKHMDSNQPLKRMKTIHTDIHMIKRLAEEFFFKSHSFSDLVLVVQDKELYVDRSVLAAGSKVFQSYFQDANMDSIEILDVTPDEMIELLQFLYPQFRRTINNDNVTILLILAHRFELNFISSACRTFILLYLSKFEYINMYPNGGEFIQQDDGIRLSISSILDILCIWFREFLLVGDRTACDAILNRLARCNSSSILASNGFMDLEDRMKWKIFQARTKYLENQRISEFEQK</sequence>
<dbReference type="Gene3D" id="3.30.710.10">
    <property type="entry name" value="Potassium Channel Kv1.1, Chain A"/>
    <property type="match status" value="1"/>
</dbReference>
<dbReference type="InterPro" id="IPR011333">
    <property type="entry name" value="SKP1/BTB/POZ_sf"/>
</dbReference>
<dbReference type="InterPro" id="IPR000210">
    <property type="entry name" value="BTB/POZ_dom"/>
</dbReference>
<dbReference type="AlphaFoldDB" id="A0A818HKM1"/>
<dbReference type="PROSITE" id="PS50097">
    <property type="entry name" value="BTB"/>
    <property type="match status" value="1"/>
</dbReference>
<evidence type="ECO:0000313" key="3">
    <source>
        <dbReference type="EMBL" id="CAF4153453.1"/>
    </source>
</evidence>
<evidence type="ECO:0000313" key="4">
    <source>
        <dbReference type="Proteomes" id="UP000663833"/>
    </source>
</evidence>
<dbReference type="EMBL" id="CAJNYD010003449">
    <property type="protein sequence ID" value="CAF3510095.1"/>
    <property type="molecule type" value="Genomic_DNA"/>
</dbReference>
<name>A0A818HKM1_9BILA</name>